<feature type="compositionally biased region" description="Low complexity" evidence="1">
    <location>
        <begin position="53"/>
        <end position="68"/>
    </location>
</feature>
<dbReference type="EMBL" id="DF973985">
    <property type="protein sequence ID" value="GAU43617.1"/>
    <property type="molecule type" value="Genomic_DNA"/>
</dbReference>
<gene>
    <name evidence="2" type="ORF">TSUD_185100</name>
</gene>
<sequence>MNSIGSKDSDQVASPTPWGAVWASGTEPLTSLREVSPAAPFWRGLRARRGEPLSTTTSSPRLTSALTT</sequence>
<keyword evidence="3" id="KW-1185">Reference proteome</keyword>
<feature type="compositionally biased region" description="Polar residues" evidence="1">
    <location>
        <begin position="1"/>
        <end position="14"/>
    </location>
</feature>
<dbReference type="AlphaFoldDB" id="A0A2Z6PGW2"/>
<name>A0A2Z6PGW2_TRISU</name>
<feature type="region of interest" description="Disordered" evidence="1">
    <location>
        <begin position="1"/>
        <end position="21"/>
    </location>
</feature>
<evidence type="ECO:0000313" key="2">
    <source>
        <dbReference type="EMBL" id="GAU43617.1"/>
    </source>
</evidence>
<reference evidence="3" key="1">
    <citation type="journal article" date="2017" name="Front. Plant Sci.">
        <title>Climate Clever Clovers: New Paradigm to Reduce the Environmental Footprint of Ruminants by Breeding Low Methanogenic Forages Utilizing Haplotype Variation.</title>
        <authorList>
            <person name="Kaur P."/>
            <person name="Appels R."/>
            <person name="Bayer P.E."/>
            <person name="Keeble-Gagnere G."/>
            <person name="Wang J."/>
            <person name="Hirakawa H."/>
            <person name="Shirasawa K."/>
            <person name="Vercoe P."/>
            <person name="Stefanova K."/>
            <person name="Durmic Z."/>
            <person name="Nichols P."/>
            <person name="Revell C."/>
            <person name="Isobe S.N."/>
            <person name="Edwards D."/>
            <person name="Erskine W."/>
        </authorList>
    </citation>
    <scope>NUCLEOTIDE SEQUENCE [LARGE SCALE GENOMIC DNA]</scope>
    <source>
        <strain evidence="3">cv. Daliak</strain>
    </source>
</reference>
<protein>
    <submittedName>
        <fullName evidence="2">Uncharacterized protein</fullName>
    </submittedName>
</protein>
<organism evidence="2 3">
    <name type="scientific">Trifolium subterraneum</name>
    <name type="common">Subterranean clover</name>
    <dbReference type="NCBI Taxonomy" id="3900"/>
    <lineage>
        <taxon>Eukaryota</taxon>
        <taxon>Viridiplantae</taxon>
        <taxon>Streptophyta</taxon>
        <taxon>Embryophyta</taxon>
        <taxon>Tracheophyta</taxon>
        <taxon>Spermatophyta</taxon>
        <taxon>Magnoliopsida</taxon>
        <taxon>eudicotyledons</taxon>
        <taxon>Gunneridae</taxon>
        <taxon>Pentapetalae</taxon>
        <taxon>rosids</taxon>
        <taxon>fabids</taxon>
        <taxon>Fabales</taxon>
        <taxon>Fabaceae</taxon>
        <taxon>Papilionoideae</taxon>
        <taxon>50 kb inversion clade</taxon>
        <taxon>NPAAA clade</taxon>
        <taxon>Hologalegina</taxon>
        <taxon>IRL clade</taxon>
        <taxon>Trifolieae</taxon>
        <taxon>Trifolium</taxon>
    </lineage>
</organism>
<evidence type="ECO:0000313" key="3">
    <source>
        <dbReference type="Proteomes" id="UP000242715"/>
    </source>
</evidence>
<dbReference type="Proteomes" id="UP000242715">
    <property type="component" value="Unassembled WGS sequence"/>
</dbReference>
<feature type="region of interest" description="Disordered" evidence="1">
    <location>
        <begin position="41"/>
        <end position="68"/>
    </location>
</feature>
<evidence type="ECO:0000256" key="1">
    <source>
        <dbReference type="SAM" id="MobiDB-lite"/>
    </source>
</evidence>
<accession>A0A2Z6PGW2</accession>
<proteinExistence type="predicted"/>